<reference evidence="1" key="1">
    <citation type="submission" date="2022-01" db="EMBL/GenBank/DDBJ databases">
        <title>Gordonia xiamenensis sp. nov., isolated from surface seawater in Xiamen.</title>
        <authorList>
            <person name="He Y.F."/>
        </authorList>
    </citation>
    <scope>NUCLEOTIDE SEQUENCE</scope>
    <source>
        <strain evidence="1">GW1C4-4</strain>
    </source>
</reference>
<sequence length="439" mass="45853">MAYVPVGIDDDGNLPDEVMGNLSGAYARVGGSAQRGTHVPVATRTALTYMRAKSDGSATQETSRVTHVITADCFNLRVYYGNITSNANAVSPVDGDNAITVKCDVEDASGKRKRGWTTTGARSMTIEPGGHGYFTVQGTFKKGDRIYTRTHVSVASAGMKWPRGLTTNTGPQAGLGEGVTVGSDLTLPSTTAVSQSFVWVYSPAMILGEVATPAPTVAIIGDSIAASQADNADRGFIVRALEPLNLGYVWLPQQGETMSMWHTADEGGGRAVGLDHVSHAICQYGVNDIFNNGNSLATWQTNALKLWTALAQRGISVFQTTITPKSSSTDSWATTANQTAAAQTGVRNSVNDWLRAGAPLNPSTLAAVAVGTAGALLAGQPDHPLTGYFEVADQAESARNSGLWKVTGTANYATGDGTHPSGAMHTLMAAGIDASRLTL</sequence>
<evidence type="ECO:0000313" key="2">
    <source>
        <dbReference type="Proteomes" id="UP001108089"/>
    </source>
</evidence>
<gene>
    <name evidence="1" type="ORF">L1892_23325</name>
</gene>
<protein>
    <recommendedName>
        <fullName evidence="3">SGNH hydrolase-type esterase domain-containing protein</fullName>
    </recommendedName>
</protein>
<dbReference type="RefSeq" id="WP_235726183.1">
    <property type="nucleotide sequence ID" value="NZ_JAKGCU010000038.1"/>
</dbReference>
<dbReference type="Gene3D" id="3.40.50.1110">
    <property type="entry name" value="SGNH hydrolase"/>
    <property type="match status" value="1"/>
</dbReference>
<dbReference type="Proteomes" id="UP001108089">
    <property type="component" value="Unassembled WGS sequence"/>
</dbReference>
<organism evidence="1 2">
    <name type="scientific">Gordonia tangerina</name>
    <dbReference type="NCBI Taxonomy" id="2911060"/>
    <lineage>
        <taxon>Bacteria</taxon>
        <taxon>Bacillati</taxon>
        <taxon>Actinomycetota</taxon>
        <taxon>Actinomycetes</taxon>
        <taxon>Mycobacteriales</taxon>
        <taxon>Gordoniaceae</taxon>
        <taxon>Gordonia</taxon>
    </lineage>
</organism>
<dbReference type="InterPro" id="IPR036514">
    <property type="entry name" value="SGNH_hydro_sf"/>
</dbReference>
<dbReference type="EMBL" id="JAKGCU010000038">
    <property type="protein sequence ID" value="MCF3941304.1"/>
    <property type="molecule type" value="Genomic_DNA"/>
</dbReference>
<keyword evidence="2" id="KW-1185">Reference proteome</keyword>
<name>A0ABS9DRP4_9ACTN</name>
<comment type="caution">
    <text evidence="1">The sequence shown here is derived from an EMBL/GenBank/DDBJ whole genome shotgun (WGS) entry which is preliminary data.</text>
</comment>
<proteinExistence type="predicted"/>
<accession>A0ABS9DRP4</accession>
<evidence type="ECO:0000313" key="1">
    <source>
        <dbReference type="EMBL" id="MCF3941304.1"/>
    </source>
</evidence>
<evidence type="ECO:0008006" key="3">
    <source>
        <dbReference type="Google" id="ProtNLM"/>
    </source>
</evidence>
<dbReference type="SUPFAM" id="SSF52266">
    <property type="entry name" value="SGNH hydrolase"/>
    <property type="match status" value="1"/>
</dbReference>